<organism evidence="2 3">
    <name type="scientific">[Clostridium] asparagiforme DSM 15981</name>
    <dbReference type="NCBI Taxonomy" id="518636"/>
    <lineage>
        <taxon>Bacteria</taxon>
        <taxon>Bacillati</taxon>
        <taxon>Bacillota</taxon>
        <taxon>Clostridia</taxon>
        <taxon>Lachnospirales</taxon>
        <taxon>Lachnospiraceae</taxon>
        <taxon>Enterocloster</taxon>
    </lineage>
</organism>
<feature type="non-terminal residue" evidence="2">
    <location>
        <position position="1"/>
    </location>
</feature>
<evidence type="ECO:0000313" key="3">
    <source>
        <dbReference type="Proteomes" id="UP000004756"/>
    </source>
</evidence>
<feature type="transmembrane region" description="Helical" evidence="1">
    <location>
        <begin position="36"/>
        <end position="59"/>
    </location>
</feature>
<reference evidence="2 3" key="1">
    <citation type="submission" date="2009-02" db="EMBL/GenBank/DDBJ databases">
        <title>Draft genome sequence of Clostridium asparagiforme (DSM 15981).</title>
        <authorList>
            <person name="Sudarsanam P."/>
            <person name="Ley R."/>
            <person name="Guruge J."/>
            <person name="Turnbaugh P.J."/>
            <person name="Mahowald M."/>
            <person name="Liep D."/>
            <person name="Gordon J."/>
        </authorList>
    </citation>
    <scope>NUCLEOTIDE SEQUENCE [LARGE SCALE GENOMIC DNA]</scope>
    <source>
        <strain evidence="2 3">DSM 15981</strain>
    </source>
</reference>
<keyword evidence="1" id="KW-1133">Transmembrane helix</keyword>
<feature type="transmembrane region" description="Helical" evidence="1">
    <location>
        <begin position="6"/>
        <end position="24"/>
    </location>
</feature>
<gene>
    <name evidence="2" type="ORF">CLOSTASPAR_05739</name>
</gene>
<comment type="caution">
    <text evidence="2">The sequence shown here is derived from an EMBL/GenBank/DDBJ whole genome shotgun (WGS) entry which is preliminary data.</text>
</comment>
<accession>C0D8Z0</accession>
<keyword evidence="3" id="KW-1185">Reference proteome</keyword>
<evidence type="ECO:0000313" key="2">
    <source>
        <dbReference type="EMBL" id="EEG52185.1"/>
    </source>
</evidence>
<proteinExistence type="predicted"/>
<sequence length="62" mass="6981">GFAALMGQAFHFLSPLVPFIYLLMDKTEITLAEYQGYIFKWCVGIFVIFMGMGLALGYLPIL</sequence>
<protein>
    <recommendedName>
        <fullName evidence="4">Citrate transporter-like domain-containing protein</fullName>
    </recommendedName>
</protein>
<dbReference type="EMBL" id="ACCJ01000470">
    <property type="protein sequence ID" value="EEG52185.1"/>
    <property type="molecule type" value="Genomic_DNA"/>
</dbReference>
<dbReference type="Proteomes" id="UP000004756">
    <property type="component" value="Unassembled WGS sequence"/>
</dbReference>
<name>C0D8Z0_9FIRM</name>
<evidence type="ECO:0008006" key="4">
    <source>
        <dbReference type="Google" id="ProtNLM"/>
    </source>
</evidence>
<keyword evidence="1" id="KW-0472">Membrane</keyword>
<keyword evidence="1" id="KW-0812">Transmembrane</keyword>
<dbReference type="HOGENOM" id="CLU_2890912_0_0_9"/>
<dbReference type="AlphaFoldDB" id="C0D8Z0"/>
<evidence type="ECO:0000256" key="1">
    <source>
        <dbReference type="SAM" id="Phobius"/>
    </source>
</evidence>